<evidence type="ECO:0000256" key="1">
    <source>
        <dbReference type="ARBA" id="ARBA00022723"/>
    </source>
</evidence>
<dbReference type="PROSITE" id="PS00518">
    <property type="entry name" value="ZF_RING_1"/>
    <property type="match status" value="1"/>
</dbReference>
<dbReference type="Gene3D" id="2.30.130.40">
    <property type="entry name" value="LON domain-like"/>
    <property type="match status" value="1"/>
</dbReference>
<dbReference type="SMART" id="SM00464">
    <property type="entry name" value="LON"/>
    <property type="match status" value="1"/>
</dbReference>
<dbReference type="InterPro" id="IPR027370">
    <property type="entry name" value="Znf-RING_euk"/>
</dbReference>
<proteinExistence type="predicted"/>
<dbReference type="AlphaFoldDB" id="A0A8H7VLX3"/>
<dbReference type="GO" id="GO:0061630">
    <property type="term" value="F:ubiquitin protein ligase activity"/>
    <property type="evidence" value="ECO:0007669"/>
    <property type="project" value="TreeGrafter"/>
</dbReference>
<dbReference type="Pfam" id="PF00097">
    <property type="entry name" value="zf-C3HC4"/>
    <property type="match status" value="1"/>
</dbReference>
<dbReference type="SUPFAM" id="SSF88697">
    <property type="entry name" value="PUA domain-like"/>
    <property type="match status" value="1"/>
</dbReference>
<dbReference type="PROSITE" id="PS51787">
    <property type="entry name" value="LON_N"/>
    <property type="match status" value="1"/>
</dbReference>
<dbReference type="OrthoDB" id="264917at2759"/>
<protein>
    <recommendedName>
        <fullName evidence="10">RING-type domain-containing protein</fullName>
    </recommendedName>
</protein>
<dbReference type="SMART" id="SM00184">
    <property type="entry name" value="RING"/>
    <property type="match status" value="2"/>
</dbReference>
<dbReference type="InterPro" id="IPR001841">
    <property type="entry name" value="Znf_RING"/>
</dbReference>
<gene>
    <name evidence="8" type="ORF">INT45_000216</name>
</gene>
<dbReference type="GO" id="GO:0008270">
    <property type="term" value="F:zinc ion binding"/>
    <property type="evidence" value="ECO:0007669"/>
    <property type="project" value="UniProtKB-KW"/>
</dbReference>
<evidence type="ECO:0000313" key="9">
    <source>
        <dbReference type="Proteomes" id="UP000646827"/>
    </source>
</evidence>
<evidence type="ECO:0008006" key="10">
    <source>
        <dbReference type="Google" id="ProtNLM"/>
    </source>
</evidence>
<evidence type="ECO:0000256" key="4">
    <source>
        <dbReference type="PROSITE-ProRule" id="PRU00175"/>
    </source>
</evidence>
<keyword evidence="1" id="KW-0479">Metal-binding</keyword>
<dbReference type="EMBL" id="JAEPRB010000113">
    <property type="protein sequence ID" value="KAG2221303.1"/>
    <property type="molecule type" value="Genomic_DNA"/>
</dbReference>
<evidence type="ECO:0000256" key="2">
    <source>
        <dbReference type="ARBA" id="ARBA00022771"/>
    </source>
</evidence>
<evidence type="ECO:0000313" key="8">
    <source>
        <dbReference type="EMBL" id="KAG2221303.1"/>
    </source>
</evidence>
<evidence type="ECO:0000259" key="6">
    <source>
        <dbReference type="PROSITE" id="PS50089"/>
    </source>
</evidence>
<dbReference type="InterPro" id="IPR046336">
    <property type="entry name" value="Lon_prtase_N_sf"/>
</dbReference>
<keyword evidence="9" id="KW-1185">Reference proteome</keyword>
<keyword evidence="2 4" id="KW-0863">Zinc-finger</keyword>
<name>A0A8H7VLX3_9FUNG</name>
<dbReference type="SUPFAM" id="SSF57850">
    <property type="entry name" value="RING/U-box"/>
    <property type="match status" value="2"/>
</dbReference>
<organism evidence="8 9">
    <name type="scientific">Circinella minor</name>
    <dbReference type="NCBI Taxonomy" id="1195481"/>
    <lineage>
        <taxon>Eukaryota</taxon>
        <taxon>Fungi</taxon>
        <taxon>Fungi incertae sedis</taxon>
        <taxon>Mucoromycota</taxon>
        <taxon>Mucoromycotina</taxon>
        <taxon>Mucoromycetes</taxon>
        <taxon>Mucorales</taxon>
        <taxon>Lichtheimiaceae</taxon>
        <taxon>Circinella</taxon>
    </lineage>
</organism>
<dbReference type="Gene3D" id="3.30.40.10">
    <property type="entry name" value="Zinc/RING finger domain, C3HC4 (zinc finger)"/>
    <property type="match status" value="2"/>
</dbReference>
<dbReference type="PANTHER" id="PTHR23327:SF42">
    <property type="entry name" value="LON PEPTIDASE N-TERMINAL DOMAIN AND RING FINGER PROTEIN C14F5.10C"/>
    <property type="match status" value="1"/>
</dbReference>
<reference evidence="8 9" key="1">
    <citation type="submission" date="2020-12" db="EMBL/GenBank/DDBJ databases">
        <title>Metabolic potential, ecology and presence of endohyphal bacteria is reflected in genomic diversity of Mucoromycotina.</title>
        <authorList>
            <person name="Muszewska A."/>
            <person name="Okrasinska A."/>
            <person name="Steczkiewicz K."/>
            <person name="Drgas O."/>
            <person name="Orlowska M."/>
            <person name="Perlinska-Lenart U."/>
            <person name="Aleksandrzak-Piekarczyk T."/>
            <person name="Szatraj K."/>
            <person name="Zielenkiewicz U."/>
            <person name="Pilsyk S."/>
            <person name="Malc E."/>
            <person name="Mieczkowski P."/>
            <person name="Kruszewska J.S."/>
            <person name="Biernat P."/>
            <person name="Pawlowska J."/>
        </authorList>
    </citation>
    <scope>NUCLEOTIDE SEQUENCE [LARGE SCALE GENOMIC DNA]</scope>
    <source>
        <strain evidence="8 9">CBS 142.35</strain>
    </source>
</reference>
<dbReference type="PROSITE" id="PS50089">
    <property type="entry name" value="ZF_RING_2"/>
    <property type="match status" value="1"/>
</dbReference>
<dbReference type="InterPro" id="IPR018957">
    <property type="entry name" value="Znf_C3HC4_RING-type"/>
</dbReference>
<dbReference type="InterPro" id="IPR015947">
    <property type="entry name" value="PUA-like_sf"/>
</dbReference>
<evidence type="ECO:0000256" key="5">
    <source>
        <dbReference type="SAM" id="MobiDB-lite"/>
    </source>
</evidence>
<dbReference type="Pfam" id="PF13445">
    <property type="entry name" value="zf-RING_UBOX"/>
    <property type="match status" value="1"/>
</dbReference>
<evidence type="ECO:0000256" key="3">
    <source>
        <dbReference type="ARBA" id="ARBA00022833"/>
    </source>
</evidence>
<feature type="domain" description="RING-type" evidence="6">
    <location>
        <begin position="182"/>
        <end position="220"/>
    </location>
</feature>
<dbReference type="InterPro" id="IPR013083">
    <property type="entry name" value="Znf_RING/FYVE/PHD"/>
</dbReference>
<dbReference type="PANTHER" id="PTHR23327">
    <property type="entry name" value="RING FINGER PROTEIN 127"/>
    <property type="match status" value="1"/>
</dbReference>
<feature type="compositionally biased region" description="Low complexity" evidence="5">
    <location>
        <begin position="393"/>
        <end position="412"/>
    </location>
</feature>
<feature type="domain" description="Lon N-terminal" evidence="7">
    <location>
        <begin position="270"/>
        <end position="519"/>
    </location>
</feature>
<feature type="region of interest" description="Disordered" evidence="5">
    <location>
        <begin position="393"/>
        <end position="417"/>
    </location>
</feature>
<keyword evidence="3" id="KW-0862">Zinc</keyword>
<sequence>MDTTTLLSCSPPTITQQTKEHQQHQQYSNSTAIKPTICKLDKNNSYFTASATVNQFMDLFHKLPALLKCPVCHNDLMGPVTLSCGYTVCQACIPAPRQGQYYQQSNLQQQQPIFLCPVLQCQYTTHLFGRAQESCIDSVVQSLCLMFHYSSSSSSSVMTGTMATINNNNTISQQQINNLMECYQCHGTFHQPTTTHCGHVYCRLCLLQLKLNGEACPKCQRPLPRYNYIQNQAAQNRILVTVLELMESSSPSLSFYRPRQQQQQQSMTNMYGIPMFVTGLVILPYQHARIPVYMSNHIQMLRRSTFTSSQHNALCLPVVHRGRPNLSQFGTLVEIISVEHQQNPNGSTAVILEVRGRERFSTNCVDYEDRNMQDLSILLSDISFVPESLSATNTIPTNTSTTNTPGTSTDTIHPQQSSQQRIQELTSQVHMFIEEIAAAPPLENVSAIHTSTFGLLGPLWFETMERIHGKLPSRDEPAALTWWTAVILPVSGAERYALLRTIHLQDRLELVLSWIKQLDGQWKRWRQAAVNTVAAAIQPQSHQ</sequence>
<dbReference type="Proteomes" id="UP000646827">
    <property type="component" value="Unassembled WGS sequence"/>
</dbReference>
<dbReference type="InterPro" id="IPR003111">
    <property type="entry name" value="Lon_prtase_N"/>
</dbReference>
<dbReference type="Pfam" id="PF02190">
    <property type="entry name" value="LON_substr_bdg"/>
    <property type="match status" value="1"/>
</dbReference>
<evidence type="ECO:0000259" key="7">
    <source>
        <dbReference type="PROSITE" id="PS51787"/>
    </source>
</evidence>
<comment type="caution">
    <text evidence="8">The sequence shown here is derived from an EMBL/GenBank/DDBJ whole genome shotgun (WGS) entry which is preliminary data.</text>
</comment>
<dbReference type="InterPro" id="IPR017907">
    <property type="entry name" value="Znf_RING_CS"/>
</dbReference>
<accession>A0A8H7VLX3</accession>